<dbReference type="Proteomes" id="UP000292447">
    <property type="component" value="Chromosome II"/>
</dbReference>
<dbReference type="EMBL" id="CP034457">
    <property type="protein sequence ID" value="QBM87843.1"/>
    <property type="molecule type" value="Genomic_DNA"/>
</dbReference>
<proteinExistence type="predicted"/>
<protein>
    <submittedName>
        <fullName evidence="2">Uncharacterized protein</fullName>
    </submittedName>
</protein>
<organism evidence="2 3">
    <name type="scientific">Metschnikowia aff. pulcherrima</name>
    <dbReference type="NCBI Taxonomy" id="2163413"/>
    <lineage>
        <taxon>Eukaryota</taxon>
        <taxon>Fungi</taxon>
        <taxon>Dikarya</taxon>
        <taxon>Ascomycota</taxon>
        <taxon>Saccharomycotina</taxon>
        <taxon>Pichiomycetes</taxon>
        <taxon>Metschnikowiaceae</taxon>
        <taxon>Metschnikowia</taxon>
    </lineage>
</organism>
<evidence type="ECO:0000313" key="2">
    <source>
        <dbReference type="EMBL" id="QBM87843.1"/>
    </source>
</evidence>
<dbReference type="AlphaFoldDB" id="A0A4V1AE36"/>
<accession>A0A4V1AE36</accession>
<evidence type="ECO:0000313" key="3">
    <source>
        <dbReference type="Proteomes" id="UP000292447"/>
    </source>
</evidence>
<name>A0A4V1AE36_9ASCO</name>
<feature type="chain" id="PRO_5020728507" evidence="1">
    <location>
        <begin position="20"/>
        <end position="252"/>
    </location>
</feature>
<gene>
    <name evidence="2" type="ORF">METSCH_B10560</name>
</gene>
<keyword evidence="3" id="KW-1185">Reference proteome</keyword>
<feature type="signal peptide" evidence="1">
    <location>
        <begin position="1"/>
        <end position="19"/>
    </location>
</feature>
<keyword evidence="1" id="KW-0732">Signal</keyword>
<evidence type="ECO:0000256" key="1">
    <source>
        <dbReference type="SAM" id="SignalP"/>
    </source>
</evidence>
<reference evidence="3" key="1">
    <citation type="submission" date="2019-03" db="EMBL/GenBank/DDBJ databases">
        <title>Snf2 controls pulcherriminic acid biosynthesis and connects pigmentation and antifungal activity of the yeast Metschnikowia pulcherrima.</title>
        <authorList>
            <person name="Gore-Lloyd D."/>
            <person name="Sumann I."/>
            <person name="Brachmann A.O."/>
            <person name="Schneeberger K."/>
            <person name="Ortiz-Merino R.A."/>
            <person name="Moreno-Beltran M."/>
            <person name="Schlaefli M."/>
            <person name="Kirner P."/>
            <person name="Santos Kron A."/>
            <person name="Wolfe K.H."/>
            <person name="Piel J."/>
            <person name="Ahrens C.H."/>
            <person name="Henk D."/>
            <person name="Freimoser F.M."/>
        </authorList>
    </citation>
    <scope>NUCLEOTIDE SEQUENCE [LARGE SCALE GENOMIC DNA]</scope>
    <source>
        <strain evidence="3">APC 1.2</strain>
    </source>
</reference>
<sequence>MKLHKELSFILASITVILAYGNECSLLQEHEGLFAPTGTRKIHLGPNLNADQLSGQLDTYEEMSILKSSEDECNQKRMEHNLRNRVHQFSKTLKSYIHENLFDVRGFEKQGYMLAHEISEIIALHTMIKPGNSELNNQISMARFMFQIMSESIEPLKYHECVLTAGHSLLWSAIDLDVRLLRLFNTHGGPDITADGSAIKVFLYQKELNRLKNSFKSVSFVPYGTSVMFHKRISHIADMLEFLSMGLTQEST</sequence>